<evidence type="ECO:0000256" key="1">
    <source>
        <dbReference type="SAM" id="MobiDB-lite"/>
    </source>
</evidence>
<gene>
    <name evidence="2" type="ORF">CURHAP_LOCUS20632</name>
</gene>
<accession>A0A6J5UAE9</accession>
<reference evidence="2 3" key="1">
    <citation type="submission" date="2020-05" db="EMBL/GenBank/DDBJ databases">
        <authorList>
            <person name="Campoy J."/>
            <person name="Schneeberger K."/>
            <person name="Spophaly S."/>
        </authorList>
    </citation>
    <scope>NUCLEOTIDE SEQUENCE [LARGE SCALE GENOMIC DNA]</scope>
    <source>
        <strain evidence="2">PruArmRojPasFocal</strain>
    </source>
</reference>
<sequence length="66" mass="6835">MFKEALLNGKARAETNRGRTGNSPKPERDLTGLAPSLAKSANTQGPAASPIPGHAQGKAFTKFANS</sequence>
<dbReference type="AlphaFoldDB" id="A0A6J5UAE9"/>
<proteinExistence type="predicted"/>
<feature type="region of interest" description="Disordered" evidence="1">
    <location>
        <begin position="1"/>
        <end position="57"/>
    </location>
</feature>
<evidence type="ECO:0000313" key="2">
    <source>
        <dbReference type="EMBL" id="CAB4273259.1"/>
    </source>
</evidence>
<organism evidence="2 3">
    <name type="scientific">Prunus armeniaca</name>
    <name type="common">Apricot</name>
    <name type="synonym">Armeniaca vulgaris</name>
    <dbReference type="NCBI Taxonomy" id="36596"/>
    <lineage>
        <taxon>Eukaryota</taxon>
        <taxon>Viridiplantae</taxon>
        <taxon>Streptophyta</taxon>
        <taxon>Embryophyta</taxon>
        <taxon>Tracheophyta</taxon>
        <taxon>Spermatophyta</taxon>
        <taxon>Magnoliopsida</taxon>
        <taxon>eudicotyledons</taxon>
        <taxon>Gunneridae</taxon>
        <taxon>Pentapetalae</taxon>
        <taxon>rosids</taxon>
        <taxon>fabids</taxon>
        <taxon>Rosales</taxon>
        <taxon>Rosaceae</taxon>
        <taxon>Amygdaloideae</taxon>
        <taxon>Amygdaleae</taxon>
        <taxon>Prunus</taxon>
    </lineage>
</organism>
<dbReference type="Proteomes" id="UP000507222">
    <property type="component" value="Unassembled WGS sequence"/>
</dbReference>
<protein>
    <submittedName>
        <fullName evidence="2">Uncharacterized protein</fullName>
    </submittedName>
</protein>
<evidence type="ECO:0000313" key="3">
    <source>
        <dbReference type="Proteomes" id="UP000507222"/>
    </source>
</evidence>
<dbReference type="EMBL" id="CAEKDK010000003">
    <property type="protein sequence ID" value="CAB4273259.1"/>
    <property type="molecule type" value="Genomic_DNA"/>
</dbReference>
<name>A0A6J5UAE9_PRUAR</name>